<dbReference type="PANTHER" id="PTHR43626:SF4">
    <property type="entry name" value="GCN5-RELATED N-ACETYLTRANSFERASE 2, CHLOROPLASTIC"/>
    <property type="match status" value="1"/>
</dbReference>
<proteinExistence type="predicted"/>
<dbReference type="GO" id="GO:0005737">
    <property type="term" value="C:cytoplasm"/>
    <property type="evidence" value="ECO:0007669"/>
    <property type="project" value="TreeGrafter"/>
</dbReference>
<gene>
    <name evidence="4" type="ORF">F6J89_19395</name>
</gene>
<dbReference type="EMBL" id="JAAHFQ010000418">
    <property type="protein sequence ID" value="NER29717.1"/>
    <property type="molecule type" value="Genomic_DNA"/>
</dbReference>
<dbReference type="InterPro" id="IPR045039">
    <property type="entry name" value="NSI-like"/>
</dbReference>
<dbReference type="PANTHER" id="PTHR43626">
    <property type="entry name" value="ACYL-COA N-ACYLTRANSFERASE"/>
    <property type="match status" value="1"/>
</dbReference>
<organism evidence="4">
    <name type="scientific">Symploca sp. SIO1C4</name>
    <dbReference type="NCBI Taxonomy" id="2607765"/>
    <lineage>
        <taxon>Bacteria</taxon>
        <taxon>Bacillati</taxon>
        <taxon>Cyanobacteriota</taxon>
        <taxon>Cyanophyceae</taxon>
        <taxon>Coleofasciculales</taxon>
        <taxon>Coleofasciculaceae</taxon>
        <taxon>Symploca</taxon>
    </lineage>
</organism>
<dbReference type="Pfam" id="PF00583">
    <property type="entry name" value="Acetyltransf_1"/>
    <property type="match status" value="1"/>
</dbReference>
<keyword evidence="2" id="KW-0012">Acyltransferase</keyword>
<dbReference type="SUPFAM" id="SSF55729">
    <property type="entry name" value="Acyl-CoA N-acyltransferases (Nat)"/>
    <property type="match status" value="1"/>
</dbReference>
<reference evidence="4" key="1">
    <citation type="submission" date="2019-11" db="EMBL/GenBank/DDBJ databases">
        <title>Genomic insights into an expanded diversity of filamentous marine cyanobacteria reveals the extraordinary biosynthetic potential of Moorea and Okeania.</title>
        <authorList>
            <person name="Ferreira Leao T."/>
            <person name="Wang M."/>
            <person name="Moss N."/>
            <person name="Da Silva R."/>
            <person name="Sanders J."/>
            <person name="Nurk S."/>
            <person name="Gurevich A."/>
            <person name="Humphrey G."/>
            <person name="Reher R."/>
            <person name="Zhu Q."/>
            <person name="Belda-Ferre P."/>
            <person name="Glukhov E."/>
            <person name="Rex R."/>
            <person name="Dorrestein P.C."/>
            <person name="Knight R."/>
            <person name="Pevzner P."/>
            <person name="Gerwick W.H."/>
            <person name="Gerwick L."/>
        </authorList>
    </citation>
    <scope>NUCLEOTIDE SEQUENCE</scope>
    <source>
        <strain evidence="4">SIO1C4</strain>
    </source>
</reference>
<comment type="caution">
    <text evidence="4">The sequence shown here is derived from an EMBL/GenBank/DDBJ whole genome shotgun (WGS) entry which is preliminary data.</text>
</comment>
<dbReference type="CDD" id="cd04301">
    <property type="entry name" value="NAT_SF"/>
    <property type="match status" value="1"/>
</dbReference>
<evidence type="ECO:0000259" key="3">
    <source>
        <dbReference type="PROSITE" id="PS51186"/>
    </source>
</evidence>
<dbReference type="GO" id="GO:0008080">
    <property type="term" value="F:N-acetyltransferase activity"/>
    <property type="evidence" value="ECO:0007669"/>
    <property type="project" value="InterPro"/>
</dbReference>
<dbReference type="PROSITE" id="PS51186">
    <property type="entry name" value="GNAT"/>
    <property type="match status" value="1"/>
</dbReference>
<keyword evidence="1 4" id="KW-0808">Transferase</keyword>
<name>A0A6B3NDQ7_9CYAN</name>
<sequence>MSNTNSAINFSEAATVDVSPSLLQHIQPYPTSAQLEESLNTKQQRDCSHIQFCEHKSQIDYYQLRELFSQGAFWARERNIEDLKVAVTNSEPVVSVWEANRLIGFARATSDGIYRATIWDVVVHLDYQGIGLGRKLVETVLSHPKMSRVERIYLMTTYQQSFYERIGFEHNSTTTMVLYNQILDTI</sequence>
<evidence type="ECO:0000313" key="4">
    <source>
        <dbReference type="EMBL" id="NER29717.1"/>
    </source>
</evidence>
<dbReference type="Gene3D" id="3.40.630.30">
    <property type="match status" value="1"/>
</dbReference>
<evidence type="ECO:0000256" key="2">
    <source>
        <dbReference type="ARBA" id="ARBA00023315"/>
    </source>
</evidence>
<accession>A0A6B3NDQ7</accession>
<evidence type="ECO:0000256" key="1">
    <source>
        <dbReference type="ARBA" id="ARBA00022679"/>
    </source>
</evidence>
<feature type="domain" description="N-acetyltransferase" evidence="3">
    <location>
        <begin position="50"/>
        <end position="186"/>
    </location>
</feature>
<dbReference type="InterPro" id="IPR000182">
    <property type="entry name" value="GNAT_dom"/>
</dbReference>
<dbReference type="InterPro" id="IPR016181">
    <property type="entry name" value="Acyl_CoA_acyltransferase"/>
</dbReference>
<protein>
    <submittedName>
        <fullName evidence="4">GNAT family N-acetyltransferase</fullName>
    </submittedName>
</protein>
<dbReference type="AlphaFoldDB" id="A0A6B3NDQ7"/>